<dbReference type="PANTHER" id="PTHR30177:SF4">
    <property type="entry name" value="OSMOPROTECTANT IMPORT PERMEASE PROTEIN OSMW"/>
    <property type="match status" value="1"/>
</dbReference>
<dbReference type="eggNOG" id="COG1174">
    <property type="taxonomic scope" value="Bacteria"/>
</dbReference>
<accession>C0QK21</accession>
<keyword evidence="5 6" id="KW-0472">Membrane</keyword>
<dbReference type="SUPFAM" id="SSF161098">
    <property type="entry name" value="MetI-like"/>
    <property type="match status" value="1"/>
</dbReference>
<comment type="subcellular location">
    <subcellularLocation>
        <location evidence="1 6">Cell membrane</location>
        <topology evidence="1 6">Multi-pass membrane protein</topology>
    </subcellularLocation>
</comment>
<reference evidence="8 9" key="1">
    <citation type="journal article" date="2009" name="Environ. Microbiol.">
        <title>Genome sequence of Desulfobacterium autotrophicum HRM2, a marine sulfate reducer oxidizing organic carbon completely to carbon dioxide.</title>
        <authorList>
            <person name="Strittmatter A.W."/>
            <person name="Liesegang H."/>
            <person name="Rabus R."/>
            <person name="Decker I."/>
            <person name="Amann J."/>
            <person name="Andres S."/>
            <person name="Henne A."/>
            <person name="Fricke W.F."/>
            <person name="Martinez-Arias R."/>
            <person name="Bartels D."/>
            <person name="Goesmann A."/>
            <person name="Krause L."/>
            <person name="Puehler A."/>
            <person name="Klenk H.P."/>
            <person name="Richter M."/>
            <person name="Schuler M."/>
            <person name="Gloeckner F.O."/>
            <person name="Meyerdierks A."/>
            <person name="Gottschalk G."/>
            <person name="Amann R."/>
        </authorList>
    </citation>
    <scope>NUCLEOTIDE SEQUENCE [LARGE SCALE GENOMIC DNA]</scope>
    <source>
        <strain evidence="9">ATCC 43914 / DSM 3382 / HRM2</strain>
    </source>
</reference>
<dbReference type="STRING" id="177437.HRM2_29600"/>
<keyword evidence="3 6" id="KW-0812">Transmembrane</keyword>
<dbReference type="InterPro" id="IPR051204">
    <property type="entry name" value="ABC_transp_perm/SBD"/>
</dbReference>
<evidence type="ECO:0000256" key="3">
    <source>
        <dbReference type="ARBA" id="ARBA00022692"/>
    </source>
</evidence>
<feature type="transmembrane region" description="Helical" evidence="6">
    <location>
        <begin position="37"/>
        <end position="63"/>
    </location>
</feature>
<evidence type="ECO:0000259" key="7">
    <source>
        <dbReference type="PROSITE" id="PS50928"/>
    </source>
</evidence>
<evidence type="ECO:0000256" key="4">
    <source>
        <dbReference type="ARBA" id="ARBA00022989"/>
    </source>
</evidence>
<dbReference type="CDD" id="cd06261">
    <property type="entry name" value="TM_PBP2"/>
    <property type="match status" value="1"/>
</dbReference>
<comment type="similarity">
    <text evidence="6">Belongs to the binding-protein-dependent transport system permease family.</text>
</comment>
<dbReference type="RefSeq" id="WP_015904809.1">
    <property type="nucleotide sequence ID" value="NC_012108.1"/>
</dbReference>
<keyword evidence="2 6" id="KW-0813">Transport</keyword>
<dbReference type="HOGENOM" id="CLU_164610_0_0_7"/>
<dbReference type="GO" id="GO:0005886">
    <property type="term" value="C:plasma membrane"/>
    <property type="evidence" value="ECO:0007669"/>
    <property type="project" value="UniProtKB-SubCell"/>
</dbReference>
<dbReference type="GO" id="GO:0055085">
    <property type="term" value="P:transmembrane transport"/>
    <property type="evidence" value="ECO:0007669"/>
    <property type="project" value="InterPro"/>
</dbReference>
<feature type="transmembrane region" description="Helical" evidence="6">
    <location>
        <begin position="83"/>
        <end position="105"/>
    </location>
</feature>
<evidence type="ECO:0000256" key="1">
    <source>
        <dbReference type="ARBA" id="ARBA00004651"/>
    </source>
</evidence>
<evidence type="ECO:0000313" key="9">
    <source>
        <dbReference type="Proteomes" id="UP000000442"/>
    </source>
</evidence>
<dbReference type="InterPro" id="IPR000515">
    <property type="entry name" value="MetI-like"/>
</dbReference>
<keyword evidence="4 6" id="KW-1133">Transmembrane helix</keyword>
<organism evidence="8 9">
    <name type="scientific">Desulforapulum autotrophicum (strain ATCC 43914 / DSM 3382 / VKM B-1955 / HRM2)</name>
    <name type="common">Desulfobacterium autotrophicum</name>
    <dbReference type="NCBI Taxonomy" id="177437"/>
    <lineage>
        <taxon>Bacteria</taxon>
        <taxon>Pseudomonadati</taxon>
        <taxon>Thermodesulfobacteriota</taxon>
        <taxon>Desulfobacteria</taxon>
        <taxon>Desulfobacterales</taxon>
        <taxon>Desulfobacteraceae</taxon>
        <taxon>Desulforapulum</taxon>
    </lineage>
</organism>
<dbReference type="AlphaFoldDB" id="C0QK21"/>
<proteinExistence type="inferred from homology"/>
<dbReference type="Proteomes" id="UP000000442">
    <property type="component" value="Chromosome"/>
</dbReference>
<dbReference type="InterPro" id="IPR035906">
    <property type="entry name" value="MetI-like_sf"/>
</dbReference>
<sequence length="122" mass="12841">MSISTPFIKNVPSALVDAGRGMGMSKWKLLREVEIPLAIPLIIAGLRTAAVMNIGVAAIATYIGAGGLGVYIQQGIARVYPEMILSGAILVSLLAIIVDGGMALLERITTPEGIKVQRKLSR</sequence>
<dbReference type="GO" id="GO:0031460">
    <property type="term" value="P:glycine betaine transport"/>
    <property type="evidence" value="ECO:0007669"/>
    <property type="project" value="TreeGrafter"/>
</dbReference>
<dbReference type="PROSITE" id="PS50928">
    <property type="entry name" value="ABC_TM1"/>
    <property type="match status" value="1"/>
</dbReference>
<evidence type="ECO:0000256" key="6">
    <source>
        <dbReference type="RuleBase" id="RU363032"/>
    </source>
</evidence>
<evidence type="ECO:0000313" key="8">
    <source>
        <dbReference type="EMBL" id="ACN16047.1"/>
    </source>
</evidence>
<dbReference type="EMBL" id="CP001087">
    <property type="protein sequence ID" value="ACN16047.1"/>
    <property type="molecule type" value="Genomic_DNA"/>
</dbReference>
<dbReference type="KEGG" id="dat:HRM2_29600"/>
<keyword evidence="9" id="KW-1185">Reference proteome</keyword>
<dbReference type="Gene3D" id="1.10.3720.10">
    <property type="entry name" value="MetI-like"/>
    <property type="match status" value="1"/>
</dbReference>
<dbReference type="PANTHER" id="PTHR30177">
    <property type="entry name" value="GLYCINE BETAINE/L-PROLINE TRANSPORT SYSTEM PERMEASE PROTEIN PROW"/>
    <property type="match status" value="1"/>
</dbReference>
<feature type="domain" description="ABC transmembrane type-1" evidence="7">
    <location>
        <begin position="1"/>
        <end position="102"/>
    </location>
</feature>
<evidence type="ECO:0000256" key="2">
    <source>
        <dbReference type="ARBA" id="ARBA00022448"/>
    </source>
</evidence>
<name>C0QK21_DESAH</name>
<gene>
    <name evidence="8" type="ordered locus">HRM2_29600</name>
</gene>
<evidence type="ECO:0000256" key="5">
    <source>
        <dbReference type="ARBA" id="ARBA00023136"/>
    </source>
</evidence>
<dbReference type="Pfam" id="PF00528">
    <property type="entry name" value="BPD_transp_1"/>
    <property type="match status" value="1"/>
</dbReference>
<protein>
    <submittedName>
        <fullName evidence="8">ABC-type glycine betaine/proline transport system, permease protein</fullName>
    </submittedName>
</protein>